<dbReference type="Pfam" id="PF01810">
    <property type="entry name" value="LysE"/>
    <property type="match status" value="1"/>
</dbReference>
<evidence type="ECO:0000313" key="8">
    <source>
        <dbReference type="Proteomes" id="UP000224915"/>
    </source>
</evidence>
<dbReference type="GO" id="GO:0005886">
    <property type="term" value="C:plasma membrane"/>
    <property type="evidence" value="ECO:0007669"/>
    <property type="project" value="UniProtKB-SubCell"/>
</dbReference>
<dbReference type="PANTHER" id="PTHR30086:SF20">
    <property type="entry name" value="ARGININE EXPORTER PROTEIN ARGO-RELATED"/>
    <property type="match status" value="1"/>
</dbReference>
<feature type="transmembrane region" description="Helical" evidence="6">
    <location>
        <begin position="6"/>
        <end position="26"/>
    </location>
</feature>
<dbReference type="Proteomes" id="UP000224915">
    <property type="component" value="Unassembled WGS sequence"/>
</dbReference>
<name>A0A2A9CWG6_9MICO</name>
<dbReference type="OrthoDB" id="5638726at2"/>
<dbReference type="RefSeq" id="WP_098467742.1">
    <property type="nucleotide sequence ID" value="NZ_PDJD01000001.1"/>
</dbReference>
<dbReference type="GO" id="GO:0015171">
    <property type="term" value="F:amino acid transmembrane transporter activity"/>
    <property type="evidence" value="ECO:0007669"/>
    <property type="project" value="TreeGrafter"/>
</dbReference>
<keyword evidence="5 6" id="KW-0472">Membrane</keyword>
<dbReference type="PANTHER" id="PTHR30086">
    <property type="entry name" value="ARGININE EXPORTER PROTEIN ARGO"/>
    <property type="match status" value="1"/>
</dbReference>
<feature type="transmembrane region" description="Helical" evidence="6">
    <location>
        <begin position="162"/>
        <end position="184"/>
    </location>
</feature>
<dbReference type="InterPro" id="IPR001123">
    <property type="entry name" value="LeuE-type"/>
</dbReference>
<keyword evidence="3 6" id="KW-0812">Transmembrane</keyword>
<keyword evidence="8" id="KW-1185">Reference proteome</keyword>
<accession>A0A2A9CWG6</accession>
<organism evidence="7 8">
    <name type="scientific">Serinibacter salmoneus</name>
    <dbReference type="NCBI Taxonomy" id="556530"/>
    <lineage>
        <taxon>Bacteria</taxon>
        <taxon>Bacillati</taxon>
        <taxon>Actinomycetota</taxon>
        <taxon>Actinomycetes</taxon>
        <taxon>Micrococcales</taxon>
        <taxon>Beutenbergiaceae</taxon>
        <taxon>Serinibacter</taxon>
    </lineage>
</organism>
<feature type="transmembrane region" description="Helical" evidence="6">
    <location>
        <begin position="38"/>
        <end position="62"/>
    </location>
</feature>
<reference evidence="7 8" key="1">
    <citation type="submission" date="2017-10" db="EMBL/GenBank/DDBJ databases">
        <title>Sequencing the genomes of 1000 actinobacteria strains.</title>
        <authorList>
            <person name="Klenk H.-P."/>
        </authorList>
    </citation>
    <scope>NUCLEOTIDE SEQUENCE [LARGE SCALE GENOMIC DNA]</scope>
    <source>
        <strain evidence="7 8">DSM 21801</strain>
    </source>
</reference>
<comment type="caution">
    <text evidence="7">The sequence shown here is derived from an EMBL/GenBank/DDBJ whole genome shotgun (WGS) entry which is preliminary data.</text>
</comment>
<comment type="subcellular location">
    <subcellularLocation>
        <location evidence="1">Cell membrane</location>
        <topology evidence="1">Multi-pass membrane protein</topology>
    </subcellularLocation>
</comment>
<evidence type="ECO:0000313" key="7">
    <source>
        <dbReference type="EMBL" id="PFG18481.1"/>
    </source>
</evidence>
<dbReference type="EMBL" id="PDJD01000001">
    <property type="protein sequence ID" value="PFG18481.1"/>
    <property type="molecule type" value="Genomic_DNA"/>
</dbReference>
<protein>
    <submittedName>
        <fullName evidence="7">L-lysine exporter family protein LysE/ArgO</fullName>
    </submittedName>
</protein>
<evidence type="ECO:0000256" key="2">
    <source>
        <dbReference type="ARBA" id="ARBA00022475"/>
    </source>
</evidence>
<gene>
    <name evidence="7" type="ORF">ATL40_0017</name>
</gene>
<feature type="transmembrane region" description="Helical" evidence="6">
    <location>
        <begin position="68"/>
        <end position="88"/>
    </location>
</feature>
<dbReference type="AlphaFoldDB" id="A0A2A9CWG6"/>
<feature type="transmembrane region" description="Helical" evidence="6">
    <location>
        <begin position="196"/>
        <end position="214"/>
    </location>
</feature>
<keyword evidence="2" id="KW-1003">Cell membrane</keyword>
<proteinExistence type="predicted"/>
<sequence>MVTTALAGLGFGLGLIVAIGAQNAFVLRQGLRREHVGVVIAICALSDLVLIGVGTAGVGGFISSHPVLLRLVTLAGAAVLLGYAVLAARRAWRPEALEVTESGACDVPADGGPRAGVAVATKPVTAVALTALALTWLNPHVYLDTVVLLGSVSASYAQPWVFAGGAMAGSILWFSALGLGARALAPVFQRPTAWRVFDSIIALVMATLAIRLLLDLAG</sequence>
<evidence type="ECO:0000256" key="4">
    <source>
        <dbReference type="ARBA" id="ARBA00022989"/>
    </source>
</evidence>
<evidence type="ECO:0000256" key="5">
    <source>
        <dbReference type="ARBA" id="ARBA00023136"/>
    </source>
</evidence>
<feature type="transmembrane region" description="Helical" evidence="6">
    <location>
        <begin position="124"/>
        <end position="142"/>
    </location>
</feature>
<keyword evidence="4 6" id="KW-1133">Transmembrane helix</keyword>
<evidence type="ECO:0000256" key="3">
    <source>
        <dbReference type="ARBA" id="ARBA00022692"/>
    </source>
</evidence>
<evidence type="ECO:0000256" key="6">
    <source>
        <dbReference type="SAM" id="Phobius"/>
    </source>
</evidence>
<evidence type="ECO:0000256" key="1">
    <source>
        <dbReference type="ARBA" id="ARBA00004651"/>
    </source>
</evidence>